<name>A0ABU1H9Y6_9GAMM</name>
<keyword evidence="3" id="KW-1185">Reference proteome</keyword>
<dbReference type="Proteomes" id="UP001254564">
    <property type="component" value="Unassembled WGS sequence"/>
</dbReference>
<sequence>MSKNFKAHLPTLIILTQREHQRLSNQAKRLQAYALDLDTLNTYRAKWIDLLGYVDFLPMLLQAMESLIAQQGKGEATEAAYDEVVFQIGIYKKSCWAFIKTFYGSINPYVDRWLKVLPDYKYQFEQRYEAGRKLSVPEQAELIRALVDVVPNRDDPYNLRQTPEGRALREAAARSEADTNALDEPPSSTSNVVDMFSFKKKRR</sequence>
<feature type="region of interest" description="Disordered" evidence="1">
    <location>
        <begin position="166"/>
        <end position="203"/>
    </location>
</feature>
<reference evidence="2 3" key="1">
    <citation type="submission" date="2023-04" db="EMBL/GenBank/DDBJ databases">
        <title>A long-awaited taxogenomic arrangement of the family Halomonadaceae.</title>
        <authorList>
            <person name="De La Haba R."/>
            <person name="Chuvochina M."/>
            <person name="Wittouck S."/>
            <person name="Arahal D.R."/>
            <person name="Sanchez-Porro C."/>
            <person name="Hugenholtz P."/>
            <person name="Ventosa A."/>
        </authorList>
    </citation>
    <scope>NUCLEOTIDE SEQUENCE [LARGE SCALE GENOMIC DNA]</scope>
    <source>
        <strain evidence="2 3">DSM 21020</strain>
    </source>
</reference>
<organism evidence="2 3">
    <name type="scientific">Vreelandella vilamensis</name>
    <dbReference type="NCBI Taxonomy" id="531309"/>
    <lineage>
        <taxon>Bacteria</taxon>
        <taxon>Pseudomonadati</taxon>
        <taxon>Pseudomonadota</taxon>
        <taxon>Gammaproteobacteria</taxon>
        <taxon>Oceanospirillales</taxon>
        <taxon>Halomonadaceae</taxon>
        <taxon>Vreelandella</taxon>
    </lineage>
</organism>
<dbReference type="EMBL" id="JARWAN010000048">
    <property type="protein sequence ID" value="MDR5900462.1"/>
    <property type="molecule type" value="Genomic_DNA"/>
</dbReference>
<protein>
    <submittedName>
        <fullName evidence="2">Uncharacterized protein</fullName>
    </submittedName>
</protein>
<evidence type="ECO:0000313" key="2">
    <source>
        <dbReference type="EMBL" id="MDR5900462.1"/>
    </source>
</evidence>
<evidence type="ECO:0000313" key="3">
    <source>
        <dbReference type="Proteomes" id="UP001254564"/>
    </source>
</evidence>
<accession>A0ABU1H9Y6</accession>
<feature type="compositionally biased region" description="Basic and acidic residues" evidence="1">
    <location>
        <begin position="166"/>
        <end position="177"/>
    </location>
</feature>
<proteinExistence type="predicted"/>
<comment type="caution">
    <text evidence="2">The sequence shown here is derived from an EMBL/GenBank/DDBJ whole genome shotgun (WGS) entry which is preliminary data.</text>
</comment>
<evidence type="ECO:0000256" key="1">
    <source>
        <dbReference type="SAM" id="MobiDB-lite"/>
    </source>
</evidence>
<dbReference type="RefSeq" id="WP_309657337.1">
    <property type="nucleotide sequence ID" value="NZ_JARWAN010000048.1"/>
</dbReference>
<gene>
    <name evidence="2" type="ORF">QC823_15975</name>
</gene>